<dbReference type="EMBL" id="UGRI01000001">
    <property type="protein sequence ID" value="SUA24395.1"/>
    <property type="molecule type" value="Genomic_DNA"/>
</dbReference>
<reference evidence="3" key="1">
    <citation type="submission" date="2018-06" db="EMBL/GenBank/DDBJ databases">
        <authorList>
            <consortium name="Pathogen Informatics"/>
            <person name="Doyle S."/>
        </authorList>
    </citation>
    <scope>NUCLEOTIDE SEQUENCE [LARGE SCALE GENOMIC DNA]</scope>
    <source>
        <strain evidence="3">NCTC11421</strain>
    </source>
</reference>
<dbReference type="GO" id="GO:0005525">
    <property type="term" value="F:GTP binding"/>
    <property type="evidence" value="ECO:0007669"/>
    <property type="project" value="UniProtKB-KW"/>
</dbReference>
<keyword evidence="2" id="KW-0342">GTP-binding</keyword>
<accession>A0A378W1E7</accession>
<evidence type="ECO:0000313" key="3">
    <source>
        <dbReference type="EMBL" id="SUA24395.1"/>
    </source>
</evidence>
<dbReference type="GO" id="GO:0006412">
    <property type="term" value="P:translation"/>
    <property type="evidence" value="ECO:0007669"/>
    <property type="project" value="TreeGrafter"/>
</dbReference>
<dbReference type="GO" id="GO:0003924">
    <property type="term" value="F:GTPase activity"/>
    <property type="evidence" value="ECO:0007669"/>
    <property type="project" value="TreeGrafter"/>
</dbReference>
<dbReference type="PANTHER" id="PTHR45782:SF4">
    <property type="entry name" value="MITOCHONDRIAL RIBOSOME-ASSOCIATED GTPASE 1"/>
    <property type="match status" value="1"/>
</dbReference>
<sequence length="56" mass="6283">MAIQWFPGHMNKARKAIAERAKSVDMVIEMLDARMPASSENPLLAQLSKGKPKLKF</sequence>
<name>A0A378W1E7_NEIGO</name>
<dbReference type="AlphaFoldDB" id="A0A378W1E7"/>
<keyword evidence="1" id="KW-0547">Nucleotide-binding</keyword>
<dbReference type="PANTHER" id="PTHR45782">
    <property type="entry name" value="MITOCHONDRIAL RIBOSOME-ASSOCIATED GTPASE 1"/>
    <property type="match status" value="1"/>
</dbReference>
<evidence type="ECO:0000256" key="1">
    <source>
        <dbReference type="ARBA" id="ARBA00022741"/>
    </source>
</evidence>
<dbReference type="InterPro" id="IPR027417">
    <property type="entry name" value="P-loop_NTPase"/>
</dbReference>
<gene>
    <name evidence="3" type="primary">rbgA_2</name>
    <name evidence="3" type="ORF">NCTC11421_02394</name>
</gene>
<protein>
    <submittedName>
        <fullName evidence="3">Ribosomal biogenesis GTPase</fullName>
    </submittedName>
</protein>
<proteinExistence type="predicted"/>
<evidence type="ECO:0000256" key="2">
    <source>
        <dbReference type="ARBA" id="ARBA00023134"/>
    </source>
</evidence>
<dbReference type="Gene3D" id="3.40.50.300">
    <property type="entry name" value="P-loop containing nucleotide triphosphate hydrolases"/>
    <property type="match status" value="1"/>
</dbReference>
<organism evidence="3">
    <name type="scientific">Neisseria gonorrhoeae</name>
    <dbReference type="NCBI Taxonomy" id="485"/>
    <lineage>
        <taxon>Bacteria</taxon>
        <taxon>Pseudomonadati</taxon>
        <taxon>Pseudomonadota</taxon>
        <taxon>Betaproteobacteria</taxon>
        <taxon>Neisseriales</taxon>
        <taxon>Neisseriaceae</taxon>
        <taxon>Neisseria</taxon>
    </lineage>
</organism>